<protein>
    <recommendedName>
        <fullName evidence="6">Zn(2)-C6 fungal-type domain-containing protein</fullName>
    </recommendedName>
</protein>
<dbReference type="PANTHER" id="PTHR31069">
    <property type="entry name" value="OLEATE-ACTIVATED TRANSCRIPTION FACTOR 1-RELATED"/>
    <property type="match status" value="1"/>
</dbReference>
<proteinExistence type="predicted"/>
<reference evidence="7 8" key="1">
    <citation type="journal article" date="2020" name="Genomics">
        <title>Complete, high-quality genomes from long-read metagenomic sequencing of two wolf lichen thalli reveals enigmatic genome architecture.</title>
        <authorList>
            <person name="McKenzie S.K."/>
            <person name="Walston R.F."/>
            <person name="Allen J.L."/>
        </authorList>
    </citation>
    <scope>NUCLEOTIDE SEQUENCE [LARGE SCALE GENOMIC DNA]</scope>
    <source>
        <strain evidence="7">WasteWater2</strain>
    </source>
</reference>
<dbReference type="Pfam" id="PF00172">
    <property type="entry name" value="Zn_clus"/>
    <property type="match status" value="1"/>
</dbReference>
<keyword evidence="2" id="KW-0238">DNA-binding</keyword>
<organism evidence="7 8">
    <name type="scientific">Letharia columbiana</name>
    <dbReference type="NCBI Taxonomy" id="112416"/>
    <lineage>
        <taxon>Eukaryota</taxon>
        <taxon>Fungi</taxon>
        <taxon>Dikarya</taxon>
        <taxon>Ascomycota</taxon>
        <taxon>Pezizomycotina</taxon>
        <taxon>Lecanoromycetes</taxon>
        <taxon>OSLEUM clade</taxon>
        <taxon>Lecanoromycetidae</taxon>
        <taxon>Lecanorales</taxon>
        <taxon>Lecanorineae</taxon>
        <taxon>Parmeliaceae</taxon>
        <taxon>Letharia</taxon>
    </lineage>
</organism>
<dbReference type="InterPro" id="IPR001138">
    <property type="entry name" value="Zn2Cys6_DnaBD"/>
</dbReference>
<dbReference type="PROSITE" id="PS00463">
    <property type="entry name" value="ZN2_CY6_FUNGAL_1"/>
    <property type="match status" value="1"/>
</dbReference>
<dbReference type="CDD" id="cd00067">
    <property type="entry name" value="GAL4"/>
    <property type="match status" value="1"/>
</dbReference>
<dbReference type="PANTHER" id="PTHR31069:SF32">
    <property type="entry name" value="ARGININE METABOLISM REGULATION PROTEIN II"/>
    <property type="match status" value="1"/>
</dbReference>
<dbReference type="InterPro" id="IPR036864">
    <property type="entry name" value="Zn2-C6_fun-type_DNA-bd_sf"/>
</dbReference>
<dbReference type="PROSITE" id="PS50048">
    <property type="entry name" value="ZN2_CY6_FUNGAL_2"/>
    <property type="match status" value="1"/>
</dbReference>
<keyword evidence="4" id="KW-0539">Nucleus</keyword>
<dbReference type="RefSeq" id="XP_037160481.1">
    <property type="nucleotide sequence ID" value="XM_037312633.1"/>
</dbReference>
<comment type="caution">
    <text evidence="7">The sequence shown here is derived from an EMBL/GenBank/DDBJ whole genome shotgun (WGS) entry which is preliminary data.</text>
</comment>
<evidence type="ECO:0000256" key="1">
    <source>
        <dbReference type="ARBA" id="ARBA00023015"/>
    </source>
</evidence>
<dbReference type="SMART" id="SM00066">
    <property type="entry name" value="GAL4"/>
    <property type="match status" value="1"/>
</dbReference>
<evidence type="ECO:0000256" key="2">
    <source>
        <dbReference type="ARBA" id="ARBA00023125"/>
    </source>
</evidence>
<dbReference type="GO" id="GO:0008270">
    <property type="term" value="F:zinc ion binding"/>
    <property type="evidence" value="ECO:0007669"/>
    <property type="project" value="InterPro"/>
</dbReference>
<feature type="region of interest" description="Disordered" evidence="5">
    <location>
        <begin position="251"/>
        <end position="276"/>
    </location>
</feature>
<dbReference type="Gene3D" id="4.10.240.10">
    <property type="entry name" value="Zn(2)-C6 fungal-type DNA-binding domain"/>
    <property type="match status" value="1"/>
</dbReference>
<dbReference type="GO" id="GO:0003677">
    <property type="term" value="F:DNA binding"/>
    <property type="evidence" value="ECO:0007669"/>
    <property type="project" value="UniProtKB-KW"/>
</dbReference>
<name>A0A8H6FM39_9LECA</name>
<evidence type="ECO:0000256" key="4">
    <source>
        <dbReference type="ARBA" id="ARBA00023242"/>
    </source>
</evidence>
<dbReference type="Proteomes" id="UP000578531">
    <property type="component" value="Unassembled WGS sequence"/>
</dbReference>
<dbReference type="GeneID" id="59292394"/>
<feature type="region of interest" description="Disordered" evidence="5">
    <location>
        <begin position="56"/>
        <end position="101"/>
    </location>
</feature>
<keyword evidence="1" id="KW-0805">Transcription regulation</keyword>
<feature type="domain" description="Zn(2)-C6 fungal-type" evidence="6">
    <location>
        <begin position="20"/>
        <end position="49"/>
    </location>
</feature>
<feature type="compositionally biased region" description="Polar residues" evidence="5">
    <location>
        <begin position="90"/>
        <end position="101"/>
    </location>
</feature>
<dbReference type="AlphaFoldDB" id="A0A8H6FM39"/>
<evidence type="ECO:0000256" key="3">
    <source>
        <dbReference type="ARBA" id="ARBA00023163"/>
    </source>
</evidence>
<feature type="compositionally biased region" description="Basic and acidic residues" evidence="5">
    <location>
        <begin position="65"/>
        <end position="88"/>
    </location>
</feature>
<evidence type="ECO:0000256" key="5">
    <source>
        <dbReference type="SAM" id="MobiDB-lite"/>
    </source>
</evidence>
<gene>
    <name evidence="7" type="ORF">HO173_010748</name>
</gene>
<keyword evidence="3" id="KW-0804">Transcription</keyword>
<dbReference type="OrthoDB" id="2943660at2759"/>
<evidence type="ECO:0000259" key="6">
    <source>
        <dbReference type="PROSITE" id="PS50048"/>
    </source>
</evidence>
<dbReference type="SUPFAM" id="SSF57701">
    <property type="entry name" value="Zn2/Cys6 DNA-binding domain"/>
    <property type="match status" value="1"/>
</dbReference>
<evidence type="ECO:0000313" key="8">
    <source>
        <dbReference type="Proteomes" id="UP000578531"/>
    </source>
</evidence>
<dbReference type="GO" id="GO:0000981">
    <property type="term" value="F:DNA-binding transcription factor activity, RNA polymerase II-specific"/>
    <property type="evidence" value="ECO:0007669"/>
    <property type="project" value="InterPro"/>
</dbReference>
<keyword evidence="8" id="KW-1185">Reference proteome</keyword>
<sequence>MSTSQDQETNKHLSKKLRTACDICHQAKMKCSGGTPCQGCRGSDHDCIYSVSKRIGRPKGTKNKRTADRMNRQQSERERKSHKNERESQVPASTPSPGQISRAQTQPLAFDNSTGQQPATMGNISIDTLLEGAAHIPYSLPSSEGRGLFADNINRWYDFGDLAEISPLKSSLTSSFEPIRSFPNDSRSQYPHNDSAYVSPGSVFGEMRTVALASVSPNDMNLTPSAPSPCLFPSPEYNYFPTMRDFPAASETSSRGVLSHDSILSFPPRSRLSYPG</sequence>
<accession>A0A8H6FM39</accession>
<evidence type="ECO:0000313" key="7">
    <source>
        <dbReference type="EMBL" id="KAF6231048.1"/>
    </source>
</evidence>
<dbReference type="InterPro" id="IPR050675">
    <property type="entry name" value="OAF3"/>
</dbReference>
<dbReference type="EMBL" id="JACCJC010000061">
    <property type="protein sequence ID" value="KAF6231048.1"/>
    <property type="molecule type" value="Genomic_DNA"/>
</dbReference>